<protein>
    <submittedName>
        <fullName evidence="5">Glycosyltransferase</fullName>
        <ecNumber evidence="5">2.4.-.-</ecNumber>
    </submittedName>
</protein>
<gene>
    <name evidence="5" type="ORF">ACFP1K_16050</name>
</gene>
<comment type="caution">
    <text evidence="5">The sequence shown here is derived from an EMBL/GenBank/DDBJ whole genome shotgun (WGS) entry which is preliminary data.</text>
</comment>
<evidence type="ECO:0000259" key="3">
    <source>
        <dbReference type="Pfam" id="PF00534"/>
    </source>
</evidence>
<feature type="domain" description="Glycosyl transferase family 1" evidence="3">
    <location>
        <begin position="200"/>
        <end position="350"/>
    </location>
</feature>
<dbReference type="EC" id="2.4.-.-" evidence="5"/>
<dbReference type="SUPFAM" id="SSF53756">
    <property type="entry name" value="UDP-Glycosyltransferase/glycogen phosphorylase"/>
    <property type="match status" value="1"/>
</dbReference>
<dbReference type="PANTHER" id="PTHR45947">
    <property type="entry name" value="SULFOQUINOVOSYL TRANSFERASE SQD2"/>
    <property type="match status" value="1"/>
</dbReference>
<accession>A0ABW1NIW8</accession>
<dbReference type="InterPro" id="IPR028098">
    <property type="entry name" value="Glyco_trans_4-like_N"/>
</dbReference>
<dbReference type="Gene3D" id="3.40.50.2000">
    <property type="entry name" value="Glycogen Phosphorylase B"/>
    <property type="match status" value="2"/>
</dbReference>
<dbReference type="Pfam" id="PF13579">
    <property type="entry name" value="Glyco_trans_4_4"/>
    <property type="match status" value="1"/>
</dbReference>
<sequence>MKTPIRFDITVALDYYAPYVSGLTESARLIAEGLAGRGRRVAVACTRHDRRLPDHEVIDGVHVFRAPVVGRVRKGVLSPGLPPLAARLAARSSLLHLHVPMPEAAVVCWCARRIPVVTTYHIDAFLPPGRLNSFGMGFADASARVALRRSDLIVVNSDDQMRGSRLWPVLRTRPVEPIPAPCEERGGGAPTLREGPGLHVGFLGRIADEKGIEYLIRAFRTLDDPDARLLIGGDYTNVAGGSNIGFLRHEAGDDGRIRFLGLLRGQAIRDFYASIDVFALPSIAESFGIVQAEAMMAGVPSVTTDLPGGRHPVVTTGFGRVVPPRDPAALLGAVRELARLPARERERGRARARGLFGVEACVDAYDKAFTGVLRDAATPHEGPRHRWGVLRGGGS</sequence>
<reference evidence="6" key="1">
    <citation type="journal article" date="2019" name="Int. J. Syst. Evol. Microbiol.">
        <title>The Global Catalogue of Microorganisms (GCM) 10K type strain sequencing project: providing services to taxonomists for standard genome sequencing and annotation.</title>
        <authorList>
            <consortium name="The Broad Institute Genomics Platform"/>
            <consortium name="The Broad Institute Genome Sequencing Center for Infectious Disease"/>
            <person name="Wu L."/>
            <person name="Ma J."/>
        </authorList>
    </citation>
    <scope>NUCLEOTIDE SEQUENCE [LARGE SCALE GENOMIC DNA]</scope>
    <source>
        <strain evidence="6">JCM 30346</strain>
    </source>
</reference>
<keyword evidence="6" id="KW-1185">Reference proteome</keyword>
<name>A0ABW1NIW8_9ACTN</name>
<feature type="domain" description="Glycosyltransferase subfamily 4-like N-terminal" evidence="4">
    <location>
        <begin position="22"/>
        <end position="179"/>
    </location>
</feature>
<dbReference type="RefSeq" id="WP_380753274.1">
    <property type="nucleotide sequence ID" value="NZ_JBHSRF010000019.1"/>
</dbReference>
<evidence type="ECO:0000256" key="1">
    <source>
        <dbReference type="ARBA" id="ARBA00022676"/>
    </source>
</evidence>
<dbReference type="PANTHER" id="PTHR45947:SF3">
    <property type="entry name" value="SULFOQUINOVOSYL TRANSFERASE SQD2"/>
    <property type="match status" value="1"/>
</dbReference>
<dbReference type="InterPro" id="IPR050194">
    <property type="entry name" value="Glycosyltransferase_grp1"/>
</dbReference>
<keyword evidence="2 5" id="KW-0808">Transferase</keyword>
<dbReference type="Pfam" id="PF00534">
    <property type="entry name" value="Glycos_transf_1"/>
    <property type="match status" value="1"/>
</dbReference>
<evidence type="ECO:0000313" key="6">
    <source>
        <dbReference type="Proteomes" id="UP001596137"/>
    </source>
</evidence>
<evidence type="ECO:0000313" key="5">
    <source>
        <dbReference type="EMBL" id="MFC6082682.1"/>
    </source>
</evidence>
<organism evidence="5 6">
    <name type="scientific">Sphaerisporangium aureirubrum</name>
    <dbReference type="NCBI Taxonomy" id="1544736"/>
    <lineage>
        <taxon>Bacteria</taxon>
        <taxon>Bacillati</taxon>
        <taxon>Actinomycetota</taxon>
        <taxon>Actinomycetes</taxon>
        <taxon>Streptosporangiales</taxon>
        <taxon>Streptosporangiaceae</taxon>
        <taxon>Sphaerisporangium</taxon>
    </lineage>
</organism>
<dbReference type="Proteomes" id="UP001596137">
    <property type="component" value="Unassembled WGS sequence"/>
</dbReference>
<proteinExistence type="predicted"/>
<evidence type="ECO:0000256" key="2">
    <source>
        <dbReference type="ARBA" id="ARBA00022679"/>
    </source>
</evidence>
<evidence type="ECO:0000259" key="4">
    <source>
        <dbReference type="Pfam" id="PF13579"/>
    </source>
</evidence>
<dbReference type="InterPro" id="IPR001296">
    <property type="entry name" value="Glyco_trans_1"/>
</dbReference>
<dbReference type="GO" id="GO:0016757">
    <property type="term" value="F:glycosyltransferase activity"/>
    <property type="evidence" value="ECO:0007669"/>
    <property type="project" value="UniProtKB-KW"/>
</dbReference>
<dbReference type="EMBL" id="JBHSRF010000019">
    <property type="protein sequence ID" value="MFC6082682.1"/>
    <property type="molecule type" value="Genomic_DNA"/>
</dbReference>
<keyword evidence="1 5" id="KW-0328">Glycosyltransferase</keyword>